<evidence type="ECO:0000256" key="1">
    <source>
        <dbReference type="SAM" id="Phobius"/>
    </source>
</evidence>
<keyword evidence="3" id="KW-1185">Reference proteome</keyword>
<sequence>MQKIQRIKYLLYDLPIQKVLSYPVDITYFFSALKLAKLYIFCLWVIPYTYDHRVWKIGLPVRSAVL</sequence>
<reference evidence="2" key="1">
    <citation type="submission" date="2015-06" db="EMBL/GenBank/DDBJ databases">
        <authorList>
            <person name="Nguyen H."/>
        </authorList>
    </citation>
    <scope>NUCLEOTIDE SEQUENCE</scope>
    <source>
        <strain evidence="2">DAOM 180753</strain>
    </source>
</reference>
<reference evidence="2" key="2">
    <citation type="journal article" date="2016" name="Fungal Biol.">
        <title>Ochratoxin A production by Penicillium thymicola.</title>
        <authorList>
            <person name="Nguyen H.D.T."/>
            <person name="McMullin D.R."/>
            <person name="Ponomareva E."/>
            <person name="Riley R."/>
            <person name="Pomraning K.R."/>
            <person name="Baker S.E."/>
            <person name="Seifert K.A."/>
        </authorList>
    </citation>
    <scope>NUCLEOTIDE SEQUENCE</scope>
    <source>
        <strain evidence="2">DAOM 180753</strain>
    </source>
</reference>
<dbReference type="Proteomes" id="UP001227192">
    <property type="component" value="Unassembled WGS sequence"/>
</dbReference>
<feature type="non-terminal residue" evidence="2">
    <location>
        <position position="66"/>
    </location>
</feature>
<comment type="caution">
    <text evidence="2">The sequence shown here is derived from an EMBL/GenBank/DDBJ whole genome shotgun (WGS) entry which is preliminary data.</text>
</comment>
<dbReference type="EMBL" id="LACB01000392">
    <property type="protein sequence ID" value="KAJ9483845.1"/>
    <property type="molecule type" value="Genomic_DNA"/>
</dbReference>
<protein>
    <submittedName>
        <fullName evidence="2">Uncharacterized protein</fullName>
    </submittedName>
</protein>
<gene>
    <name evidence="2" type="ORF">VN97_g9546</name>
</gene>
<dbReference type="AlphaFoldDB" id="A0AAI9TBS2"/>
<evidence type="ECO:0000313" key="2">
    <source>
        <dbReference type="EMBL" id="KAJ9483845.1"/>
    </source>
</evidence>
<keyword evidence="1" id="KW-1133">Transmembrane helix</keyword>
<organism evidence="2 3">
    <name type="scientific">Penicillium thymicola</name>
    <dbReference type="NCBI Taxonomy" id="293382"/>
    <lineage>
        <taxon>Eukaryota</taxon>
        <taxon>Fungi</taxon>
        <taxon>Dikarya</taxon>
        <taxon>Ascomycota</taxon>
        <taxon>Pezizomycotina</taxon>
        <taxon>Eurotiomycetes</taxon>
        <taxon>Eurotiomycetidae</taxon>
        <taxon>Eurotiales</taxon>
        <taxon>Aspergillaceae</taxon>
        <taxon>Penicillium</taxon>
    </lineage>
</organism>
<evidence type="ECO:0000313" key="3">
    <source>
        <dbReference type="Proteomes" id="UP001227192"/>
    </source>
</evidence>
<keyword evidence="1" id="KW-0472">Membrane</keyword>
<name>A0AAI9TBS2_PENTH</name>
<proteinExistence type="predicted"/>
<feature type="transmembrane region" description="Helical" evidence="1">
    <location>
        <begin position="26"/>
        <end position="46"/>
    </location>
</feature>
<accession>A0AAI9TBS2</accession>
<keyword evidence="1" id="KW-0812">Transmembrane</keyword>